<dbReference type="SUPFAM" id="SSF51338">
    <property type="entry name" value="Composite domain of metallo-dependent hydrolases"/>
    <property type="match status" value="1"/>
</dbReference>
<keyword evidence="5" id="KW-1185">Reference proteome</keyword>
<dbReference type="PANTHER" id="PTHR43135:SF3">
    <property type="entry name" value="ALPHA-D-RIBOSE 1-METHYLPHOSPHONATE 5-TRIPHOSPHATE DIPHOSPHATASE"/>
    <property type="match status" value="1"/>
</dbReference>
<dbReference type="InterPro" id="IPR051781">
    <property type="entry name" value="Metallo-dep_Hydrolase"/>
</dbReference>
<dbReference type="KEGG" id="pchi:PC41400_05025"/>
<name>A0A410WRN1_9BACL</name>
<feature type="domain" description="Amidohydrolase-related" evidence="1">
    <location>
        <begin position="53"/>
        <end position="387"/>
    </location>
</feature>
<dbReference type="PANTHER" id="PTHR43135">
    <property type="entry name" value="ALPHA-D-RIBOSE 1-METHYLPHOSPHONATE 5-TRIPHOSPHATE DIPHOSPHATASE"/>
    <property type="match status" value="1"/>
</dbReference>
<reference evidence="2 5" key="2">
    <citation type="submission" date="2022-05" db="EMBL/GenBank/DDBJ databases">
        <title>Genome Sequencing of Bee-Associated Microbes.</title>
        <authorList>
            <person name="Dunlap C."/>
        </authorList>
    </citation>
    <scope>NUCLEOTIDE SEQUENCE [LARGE SCALE GENOMIC DNA]</scope>
    <source>
        <strain evidence="2 5">NRRL B-23120</strain>
    </source>
</reference>
<dbReference type="Proteomes" id="UP001527202">
    <property type="component" value="Unassembled WGS sequence"/>
</dbReference>
<dbReference type="Gene3D" id="2.30.40.10">
    <property type="entry name" value="Urease, subunit C, domain 1"/>
    <property type="match status" value="1"/>
</dbReference>
<dbReference type="EMBL" id="JAMDMJ010000035">
    <property type="protein sequence ID" value="MCY9598876.1"/>
    <property type="molecule type" value="Genomic_DNA"/>
</dbReference>
<accession>A0A410WRN1</accession>
<evidence type="ECO:0000313" key="3">
    <source>
        <dbReference type="EMBL" id="QAV17079.1"/>
    </source>
</evidence>
<dbReference type="Gene3D" id="3.20.20.140">
    <property type="entry name" value="Metal-dependent hydrolases"/>
    <property type="match status" value="1"/>
</dbReference>
<dbReference type="SUPFAM" id="SSF51556">
    <property type="entry name" value="Metallo-dependent hydrolases"/>
    <property type="match status" value="1"/>
</dbReference>
<dbReference type="Pfam" id="PF01979">
    <property type="entry name" value="Amidohydro_1"/>
    <property type="match status" value="1"/>
</dbReference>
<evidence type="ECO:0000313" key="2">
    <source>
        <dbReference type="EMBL" id="MCY9598876.1"/>
    </source>
</evidence>
<dbReference type="OrthoDB" id="9797498at2"/>
<evidence type="ECO:0000259" key="1">
    <source>
        <dbReference type="Pfam" id="PF01979"/>
    </source>
</evidence>
<dbReference type="InterPro" id="IPR006680">
    <property type="entry name" value="Amidohydro-rel"/>
</dbReference>
<dbReference type="GeneID" id="95374175"/>
<proteinExistence type="predicted"/>
<evidence type="ECO:0000313" key="5">
    <source>
        <dbReference type="Proteomes" id="UP001527202"/>
    </source>
</evidence>
<dbReference type="InterPro" id="IPR011059">
    <property type="entry name" value="Metal-dep_hydrolase_composite"/>
</dbReference>
<dbReference type="Proteomes" id="UP000288943">
    <property type="component" value="Chromosome"/>
</dbReference>
<gene>
    <name evidence="2" type="ORF">M5X16_24260</name>
    <name evidence="3" type="ORF">PC41400_05025</name>
</gene>
<organism evidence="3 4">
    <name type="scientific">Paenibacillus chitinolyticus</name>
    <dbReference type="NCBI Taxonomy" id="79263"/>
    <lineage>
        <taxon>Bacteria</taxon>
        <taxon>Bacillati</taxon>
        <taxon>Bacillota</taxon>
        <taxon>Bacilli</taxon>
        <taxon>Bacillales</taxon>
        <taxon>Paenibacillaceae</taxon>
        <taxon>Paenibacillus</taxon>
    </lineage>
</organism>
<reference evidence="3 4" key="1">
    <citation type="submission" date="2018-01" db="EMBL/GenBank/DDBJ databases">
        <title>The whole genome sequencing and assembly of Paenibacillus chitinolyticus KCCM 41400 strain.</title>
        <authorList>
            <person name="Kim J.-Y."/>
            <person name="Park M.-K."/>
            <person name="Lee Y.-J."/>
            <person name="Yi H."/>
            <person name="Bahn Y.-S."/>
            <person name="Kim J.F."/>
            <person name="Lee D.-W."/>
        </authorList>
    </citation>
    <scope>NUCLEOTIDE SEQUENCE [LARGE SCALE GENOMIC DNA]</scope>
    <source>
        <strain evidence="3 4">KCCM 41400</strain>
    </source>
</reference>
<dbReference type="CDD" id="cd01299">
    <property type="entry name" value="Met_dep_hydrolase_A"/>
    <property type="match status" value="1"/>
</dbReference>
<sequence length="397" mass="42214">MKTYIQNVTLYNGRGSKTEGANILFDETGILGLGTHDLTSQADLIIDGTGLTALPGLIDLHVHLTMDGSPDSMGKTIADSAGVAAYRALVSAVKQIRSGVVTVRNCGSKYNIDIELRKAIAEGIVKGPRIFACGQPITMTGGHCHMFGTEADGVEEVRKAARSKIKEGADFLKLMATGGGLTPGVKAGASQLTEEELAVACQVAKEAGKRTAAHAQGNEGIKNAIRAGVTTIEHGVELDDEAIQLMKEHNTYLVPTLAAPYQIVKNGTAAGIPEFAVRKNEEAMIPHRESFRKAHMENIKIAAGTDAGTPFNLHGDFATELELMKEEGMSLQEVIHAATYMAAEALGIEGETGSLEIGKWADVILLEGDPEADFSAFRRVTHVFKSGASMYMHALEV</sequence>
<dbReference type="GO" id="GO:0016810">
    <property type="term" value="F:hydrolase activity, acting on carbon-nitrogen (but not peptide) bonds"/>
    <property type="evidence" value="ECO:0007669"/>
    <property type="project" value="InterPro"/>
</dbReference>
<protein>
    <submittedName>
        <fullName evidence="3">Amidohydrolase family protein</fullName>
    </submittedName>
</protein>
<dbReference type="RefSeq" id="WP_042234039.1">
    <property type="nucleotide sequence ID" value="NZ_CP026520.1"/>
</dbReference>
<dbReference type="AlphaFoldDB" id="A0A410WRN1"/>
<evidence type="ECO:0000313" key="4">
    <source>
        <dbReference type="Proteomes" id="UP000288943"/>
    </source>
</evidence>
<keyword evidence="3" id="KW-0378">Hydrolase</keyword>
<dbReference type="InterPro" id="IPR032466">
    <property type="entry name" value="Metal_Hydrolase"/>
</dbReference>
<dbReference type="InterPro" id="IPR057744">
    <property type="entry name" value="OTAase-like"/>
</dbReference>
<dbReference type="EMBL" id="CP026520">
    <property type="protein sequence ID" value="QAV17079.1"/>
    <property type="molecule type" value="Genomic_DNA"/>
</dbReference>